<dbReference type="PANTHER" id="PTHR21666">
    <property type="entry name" value="PEPTIDASE-RELATED"/>
    <property type="match status" value="1"/>
</dbReference>
<comment type="caution">
    <text evidence="4">The sequence shown here is derived from an EMBL/GenBank/DDBJ whole genome shotgun (WGS) entry which is preliminary data.</text>
</comment>
<evidence type="ECO:0000313" key="4">
    <source>
        <dbReference type="EMBL" id="RMA80262.1"/>
    </source>
</evidence>
<dbReference type="Pfam" id="PF01551">
    <property type="entry name" value="Peptidase_M23"/>
    <property type="match status" value="1"/>
</dbReference>
<keyword evidence="2" id="KW-0732">Signal</keyword>
<keyword evidence="1" id="KW-0175">Coiled coil</keyword>
<sequence length="375" mass="41679">MRSLVFIICLSVFSASFSWAESDDEQAALAALELRIAELQAALQSDRGSLGEVEAQLAEDEQAVSRLAVQLRSLSNNLNSAQQALEETLEAQTLAQNQLRQTEQEMASVFRQAWRNRDSNGLAALLSAEPAAQQRQITHFEILNEAQQQAFLAYQAELLELQSIERQRIRNLSEVSQRRTEVNNGLTQLRSSQAQRERSRIELAEKISTSGSQLEQLTAERAQLEQVVRELERAIASLQPPASRIPFAELQGQLPSPVAGSVINRFGQTRQGSIKWQGHRFLARMGDEVTAVAYGRVVYANWLSGQGLLMALDHGDGYLTLYAHNQSLLRSVGEWVEAGEVIATVGNSGGLDETALYFEIRHNGKAINPRRWLSN</sequence>
<dbReference type="Proteomes" id="UP000267187">
    <property type="component" value="Unassembled WGS sequence"/>
</dbReference>
<feature type="domain" description="M23ase beta-sheet core" evidence="3">
    <location>
        <begin position="276"/>
        <end position="369"/>
    </location>
</feature>
<dbReference type="InterPro" id="IPR016047">
    <property type="entry name" value="M23ase_b-sheet_dom"/>
</dbReference>
<evidence type="ECO:0000256" key="1">
    <source>
        <dbReference type="SAM" id="Coils"/>
    </source>
</evidence>
<dbReference type="InterPro" id="IPR050570">
    <property type="entry name" value="Cell_wall_metabolism_enzyme"/>
</dbReference>
<feature type="signal peptide" evidence="2">
    <location>
        <begin position="1"/>
        <end position="20"/>
    </location>
</feature>
<feature type="coiled-coil region" evidence="1">
    <location>
        <begin position="22"/>
        <end position="105"/>
    </location>
</feature>
<gene>
    <name evidence="4" type="ORF">DFR27_1626</name>
</gene>
<dbReference type="FunFam" id="2.70.70.10:FF:000003">
    <property type="entry name" value="Murein hydrolase activator EnvC"/>
    <property type="match status" value="1"/>
</dbReference>
<accession>A0A3M0AMN9</accession>
<dbReference type="RefSeq" id="WP_121876935.1">
    <property type="nucleotide sequence ID" value="NZ_REFJ01000003.1"/>
</dbReference>
<feature type="coiled-coil region" evidence="1">
    <location>
        <begin position="207"/>
        <end position="237"/>
    </location>
</feature>
<organism evidence="4 5">
    <name type="scientific">Umboniibacter marinipuniceus</name>
    <dbReference type="NCBI Taxonomy" id="569599"/>
    <lineage>
        <taxon>Bacteria</taxon>
        <taxon>Pseudomonadati</taxon>
        <taxon>Pseudomonadota</taxon>
        <taxon>Gammaproteobacteria</taxon>
        <taxon>Cellvibrionales</taxon>
        <taxon>Cellvibrionaceae</taxon>
        <taxon>Umboniibacter</taxon>
    </lineage>
</organism>
<reference evidence="4 5" key="1">
    <citation type="submission" date="2018-10" db="EMBL/GenBank/DDBJ databases">
        <title>Genomic Encyclopedia of Type Strains, Phase IV (KMG-IV): sequencing the most valuable type-strain genomes for metagenomic binning, comparative biology and taxonomic classification.</title>
        <authorList>
            <person name="Goeker M."/>
        </authorList>
    </citation>
    <scope>NUCLEOTIDE SEQUENCE [LARGE SCALE GENOMIC DNA]</scope>
    <source>
        <strain evidence="4 5">DSM 25080</strain>
    </source>
</reference>
<dbReference type="OrthoDB" id="9784703at2"/>
<dbReference type="GO" id="GO:0004222">
    <property type="term" value="F:metalloendopeptidase activity"/>
    <property type="evidence" value="ECO:0007669"/>
    <property type="project" value="TreeGrafter"/>
</dbReference>
<dbReference type="SUPFAM" id="SSF51261">
    <property type="entry name" value="Duplicated hybrid motif"/>
    <property type="match status" value="1"/>
</dbReference>
<feature type="chain" id="PRO_5018107943" evidence="2">
    <location>
        <begin position="21"/>
        <end position="375"/>
    </location>
</feature>
<dbReference type="PANTHER" id="PTHR21666:SF270">
    <property type="entry name" value="MUREIN HYDROLASE ACTIVATOR ENVC"/>
    <property type="match status" value="1"/>
</dbReference>
<dbReference type="CDD" id="cd12797">
    <property type="entry name" value="M23_peptidase"/>
    <property type="match status" value="1"/>
</dbReference>
<evidence type="ECO:0000256" key="2">
    <source>
        <dbReference type="SAM" id="SignalP"/>
    </source>
</evidence>
<dbReference type="AlphaFoldDB" id="A0A3M0AMN9"/>
<dbReference type="Gene3D" id="2.70.70.10">
    <property type="entry name" value="Glucose Permease (Domain IIA)"/>
    <property type="match status" value="1"/>
</dbReference>
<proteinExistence type="predicted"/>
<keyword evidence="5" id="KW-1185">Reference proteome</keyword>
<evidence type="ECO:0000313" key="5">
    <source>
        <dbReference type="Proteomes" id="UP000267187"/>
    </source>
</evidence>
<protein>
    <submittedName>
        <fullName evidence="4">Septal ring factor EnvC (AmiA/AmiB activator)</fullName>
    </submittedName>
</protein>
<dbReference type="EMBL" id="REFJ01000003">
    <property type="protein sequence ID" value="RMA80262.1"/>
    <property type="molecule type" value="Genomic_DNA"/>
</dbReference>
<name>A0A3M0AMN9_9GAMM</name>
<dbReference type="InterPro" id="IPR011055">
    <property type="entry name" value="Dup_hybrid_motif"/>
</dbReference>
<evidence type="ECO:0000259" key="3">
    <source>
        <dbReference type="Pfam" id="PF01551"/>
    </source>
</evidence>